<reference evidence="4" key="1">
    <citation type="submission" date="2025-08" db="UniProtKB">
        <authorList>
            <consortium name="Ensembl"/>
        </authorList>
    </citation>
    <scope>IDENTIFICATION</scope>
</reference>
<keyword evidence="2" id="KW-0808">Transferase</keyword>
<dbReference type="GO" id="GO:0032259">
    <property type="term" value="P:methylation"/>
    <property type="evidence" value="ECO:0007669"/>
    <property type="project" value="UniProtKB-KW"/>
</dbReference>
<evidence type="ECO:0008006" key="6">
    <source>
        <dbReference type="Google" id="ProtNLM"/>
    </source>
</evidence>
<sequence length="87" mass="9822">MAAPLDDMFSFCVDPGKVASCVEVRFIDNIKGKGLFAKRSIKKGDSIFIERPLISAQFLWNALYKYKGEKSPYIESCTCCFAEINKE</sequence>
<dbReference type="Proteomes" id="UP000261360">
    <property type="component" value="Unplaced"/>
</dbReference>
<accession>A0A3B4XA33</accession>
<dbReference type="GO" id="GO:0045814">
    <property type="term" value="P:negative regulation of gene expression, epigenetic"/>
    <property type="evidence" value="ECO:0007669"/>
    <property type="project" value="TreeGrafter"/>
</dbReference>
<dbReference type="STRING" id="1841481.ENSSLDP00000009343"/>
<dbReference type="PANTHER" id="PTHR46402">
    <property type="entry name" value="SET AND MYND DOMAIN-CONTAINING PROTEIN 5"/>
    <property type="match status" value="1"/>
</dbReference>
<dbReference type="SUPFAM" id="SSF82199">
    <property type="entry name" value="SET domain"/>
    <property type="match status" value="1"/>
</dbReference>
<keyword evidence="3" id="KW-0949">S-adenosyl-L-methionine</keyword>
<evidence type="ECO:0000313" key="4">
    <source>
        <dbReference type="Ensembl" id="ENSSLDP00000009343.1"/>
    </source>
</evidence>
<evidence type="ECO:0000256" key="1">
    <source>
        <dbReference type="ARBA" id="ARBA00022603"/>
    </source>
</evidence>
<keyword evidence="5" id="KW-1185">Reference proteome</keyword>
<organism evidence="4 5">
    <name type="scientific">Seriola lalandi dorsalis</name>
    <dbReference type="NCBI Taxonomy" id="1841481"/>
    <lineage>
        <taxon>Eukaryota</taxon>
        <taxon>Metazoa</taxon>
        <taxon>Chordata</taxon>
        <taxon>Craniata</taxon>
        <taxon>Vertebrata</taxon>
        <taxon>Euteleostomi</taxon>
        <taxon>Actinopterygii</taxon>
        <taxon>Neopterygii</taxon>
        <taxon>Teleostei</taxon>
        <taxon>Neoteleostei</taxon>
        <taxon>Acanthomorphata</taxon>
        <taxon>Carangaria</taxon>
        <taxon>Carangiformes</taxon>
        <taxon>Carangidae</taxon>
        <taxon>Seriola</taxon>
    </lineage>
</organism>
<proteinExistence type="predicted"/>
<evidence type="ECO:0000256" key="3">
    <source>
        <dbReference type="ARBA" id="ARBA00022691"/>
    </source>
</evidence>
<dbReference type="Ensembl" id="ENSSLDT00000009669.1">
    <property type="protein sequence ID" value="ENSSLDP00000009343.1"/>
    <property type="gene ID" value="ENSSLDG00000007429.1"/>
</dbReference>
<reference evidence="4" key="2">
    <citation type="submission" date="2025-09" db="UniProtKB">
        <authorList>
            <consortium name="Ensembl"/>
        </authorList>
    </citation>
    <scope>IDENTIFICATION</scope>
</reference>
<dbReference type="PANTHER" id="PTHR46402:SF2">
    <property type="entry name" value="HISTONE-LYSINE N-TRIMETHYLTRANSFERASE SMYD5"/>
    <property type="match status" value="1"/>
</dbReference>
<evidence type="ECO:0000313" key="5">
    <source>
        <dbReference type="Proteomes" id="UP000261360"/>
    </source>
</evidence>
<dbReference type="GeneTree" id="ENSGT00940000175077"/>
<dbReference type="InterPro" id="IPR046341">
    <property type="entry name" value="SET_dom_sf"/>
</dbReference>
<dbReference type="GO" id="GO:0042799">
    <property type="term" value="F:histone H4K20 methyltransferase activity"/>
    <property type="evidence" value="ECO:0007669"/>
    <property type="project" value="TreeGrafter"/>
</dbReference>
<protein>
    <recommendedName>
        <fullName evidence="6">SET domain-containing protein</fullName>
    </recommendedName>
</protein>
<evidence type="ECO:0000256" key="2">
    <source>
        <dbReference type="ARBA" id="ARBA00022679"/>
    </source>
</evidence>
<name>A0A3B4XA33_SERLL</name>
<dbReference type="AlphaFoldDB" id="A0A3B4XA33"/>
<keyword evidence="1" id="KW-0489">Methyltransferase</keyword>